<feature type="compositionally biased region" description="Acidic residues" evidence="1">
    <location>
        <begin position="1"/>
        <end position="11"/>
    </location>
</feature>
<proteinExistence type="predicted"/>
<sequence>MPRDDDPDGVGDDLPVRDPALPVHEVAEDLTPPHEVAREALARAKEAARAKGLRPGVVRRPLTTDGPQRVHNPGGRDPQLVADVLTNLLKARGWVEGVSVGGVVGRWPEVVGDAVAAHCVPESFDDKVLVVRADSTAWATQVELLVPRLLEALAREVGEGVVEQVRVLGPGGPSFRRGRRSVQGRGARDTWG</sequence>
<dbReference type="InterPro" id="IPR007922">
    <property type="entry name" value="DciA-like"/>
</dbReference>
<evidence type="ECO:0000256" key="1">
    <source>
        <dbReference type="SAM" id="MobiDB-lite"/>
    </source>
</evidence>
<organism evidence="2 3">
    <name type="scientific">Luteimicrobium xylanilyticum</name>
    <dbReference type="NCBI Taxonomy" id="1133546"/>
    <lineage>
        <taxon>Bacteria</taxon>
        <taxon>Bacillati</taxon>
        <taxon>Actinomycetota</taxon>
        <taxon>Actinomycetes</taxon>
        <taxon>Micrococcales</taxon>
        <taxon>Luteimicrobium</taxon>
    </lineage>
</organism>
<dbReference type="EMBL" id="CP045529">
    <property type="protein sequence ID" value="QFV00239.1"/>
    <property type="molecule type" value="Genomic_DNA"/>
</dbReference>
<feature type="region of interest" description="Disordered" evidence="1">
    <location>
        <begin position="47"/>
        <end position="77"/>
    </location>
</feature>
<dbReference type="Pfam" id="PF05258">
    <property type="entry name" value="DciA"/>
    <property type="match status" value="1"/>
</dbReference>
<dbReference type="PANTHER" id="PTHR36456">
    <property type="entry name" value="UPF0232 PROTEIN SCO3875"/>
    <property type="match status" value="1"/>
</dbReference>
<keyword evidence="3" id="KW-1185">Reference proteome</keyword>
<reference evidence="2 3" key="1">
    <citation type="submission" date="2019-10" db="EMBL/GenBank/DDBJ databases">
        <title>Genome sequence of Luteimicrobium xylanilyticum HY-24.</title>
        <authorList>
            <person name="Kim D.Y."/>
            <person name="Park H.-Y."/>
        </authorList>
    </citation>
    <scope>NUCLEOTIDE SEQUENCE [LARGE SCALE GENOMIC DNA]</scope>
    <source>
        <strain evidence="2 3">HY-24</strain>
    </source>
</reference>
<dbReference type="PANTHER" id="PTHR36456:SF1">
    <property type="entry name" value="UPF0232 PROTEIN SCO3875"/>
    <property type="match status" value="1"/>
</dbReference>
<dbReference type="Proteomes" id="UP000326702">
    <property type="component" value="Chromosome"/>
</dbReference>
<accession>A0A5P9QFF5</accession>
<feature type="region of interest" description="Disordered" evidence="1">
    <location>
        <begin position="1"/>
        <end position="32"/>
    </location>
</feature>
<dbReference type="RefSeq" id="WP_407657414.1">
    <property type="nucleotide sequence ID" value="NZ_BAABIH010000007.1"/>
</dbReference>
<dbReference type="KEGG" id="lxl:KDY119_03777"/>
<dbReference type="AlphaFoldDB" id="A0A5P9QFF5"/>
<name>A0A5P9QFF5_9MICO</name>
<protein>
    <submittedName>
        <fullName evidence="2">UPF0232 protein</fullName>
    </submittedName>
</protein>
<gene>
    <name evidence="2" type="ORF">KDY119_03777</name>
</gene>
<evidence type="ECO:0000313" key="3">
    <source>
        <dbReference type="Proteomes" id="UP000326702"/>
    </source>
</evidence>
<evidence type="ECO:0000313" key="2">
    <source>
        <dbReference type="EMBL" id="QFV00239.1"/>
    </source>
</evidence>